<keyword evidence="4 5" id="KW-0349">Heme</keyword>
<keyword evidence="8" id="KW-1185">Reference proteome</keyword>
<keyword evidence="5" id="KW-0503">Monooxygenase</keyword>
<dbReference type="CDD" id="cd11072">
    <property type="entry name" value="CYP71-like"/>
    <property type="match status" value="1"/>
</dbReference>
<comment type="similarity">
    <text evidence="1 5">Belongs to the cytochrome P450 family.</text>
</comment>
<dbReference type="InterPro" id="IPR002401">
    <property type="entry name" value="Cyt_P450_E_grp-I"/>
</dbReference>
<evidence type="ECO:0000256" key="5">
    <source>
        <dbReference type="RuleBase" id="RU000461"/>
    </source>
</evidence>
<dbReference type="PROSITE" id="PS00086">
    <property type="entry name" value="CYTOCHROME_P450"/>
    <property type="match status" value="1"/>
</dbReference>
<feature type="region of interest" description="Disordered" evidence="6">
    <location>
        <begin position="55"/>
        <end position="82"/>
    </location>
</feature>
<keyword evidence="2 4" id="KW-0479">Metal-binding</keyword>
<proteinExistence type="inferred from homology"/>
<evidence type="ECO:0000256" key="6">
    <source>
        <dbReference type="SAM" id="MobiDB-lite"/>
    </source>
</evidence>
<reference evidence="7 8" key="1">
    <citation type="submission" date="2024-01" db="EMBL/GenBank/DDBJ databases">
        <title>Genome assemblies of Stephania.</title>
        <authorList>
            <person name="Yang L."/>
        </authorList>
    </citation>
    <scope>NUCLEOTIDE SEQUENCE [LARGE SCALE GENOMIC DNA]</scope>
    <source>
        <strain evidence="7">YNDBR</strain>
        <tissue evidence="7">Leaf</tissue>
    </source>
</reference>
<name>A0AAP0NKJ4_9MAGN</name>
<evidence type="ECO:0000313" key="8">
    <source>
        <dbReference type="Proteomes" id="UP001420932"/>
    </source>
</evidence>
<sequence length="621" mass="70303">MSSKGGSLSAIYPGRDREMKELGIRLRRGGFEDDQESVRTMDDDNFIDDTLEWFRRPSGRQSDNEGFIGDTPQPEKGHETREGAKEKWLAGEVDTARAILGQAYAAITNSEEILLAAIQTESRHVNLQKAADKYKDSVRLIRSRLKQSNLPPSPPTLPLIGNIHQLGGLLHRSFRDLSQKYGPIIIVHFGPVPIVVVSSPAIAEQIMKTHDLVFANRPMMTSTKIILYGCVDVGFAPYSEKWRQLRKICITELLSVKRVKTFKRVREEEVACMVESIHGSSSLGIPIDVAAMLHDLSNDILCRCVLGRKYSDDDGDKRSADIAKRLTTKSLPMSFSDLFSSLGWLDTLTGVIGRLKKTAREFDLFLDQIIEERISQRTRHDTTDDEKDFVDVLLRIHQEEDGNLTRDNVKALILDMFFAGVDTSAIAAEWAMSELIKNPKVMEKAQEEVRRVVREKGKHKVDEEDIQEMDYLKCVIKETLRLHPPSPTLLPRETSQSSNISGYHIPPKTKVMINAWAIHRDPDLWSRAEEFVPDRFMTENFDFNGQDLKFLPFGAGRRICPGIPFGLAVVELNLANLLYWFDWELPGGADKEGLDMSEALGIEHSRKFPLQLVPIPHFNQI</sequence>
<feature type="compositionally biased region" description="Basic and acidic residues" evidence="6">
    <location>
        <begin position="73"/>
        <end position="82"/>
    </location>
</feature>
<dbReference type="AlphaFoldDB" id="A0AAP0NKJ4"/>
<dbReference type="GO" id="GO:0020037">
    <property type="term" value="F:heme binding"/>
    <property type="evidence" value="ECO:0007669"/>
    <property type="project" value="InterPro"/>
</dbReference>
<dbReference type="InterPro" id="IPR036396">
    <property type="entry name" value="Cyt_P450_sf"/>
</dbReference>
<dbReference type="Pfam" id="PF00067">
    <property type="entry name" value="p450"/>
    <property type="match status" value="1"/>
</dbReference>
<dbReference type="Gene3D" id="1.10.630.10">
    <property type="entry name" value="Cytochrome P450"/>
    <property type="match status" value="1"/>
</dbReference>
<dbReference type="GO" id="GO:0044550">
    <property type="term" value="P:secondary metabolite biosynthetic process"/>
    <property type="evidence" value="ECO:0007669"/>
    <property type="project" value="UniProtKB-ARBA"/>
</dbReference>
<dbReference type="GO" id="GO:0005506">
    <property type="term" value="F:iron ion binding"/>
    <property type="evidence" value="ECO:0007669"/>
    <property type="project" value="InterPro"/>
</dbReference>
<dbReference type="GO" id="GO:0004497">
    <property type="term" value="F:monooxygenase activity"/>
    <property type="evidence" value="ECO:0007669"/>
    <property type="project" value="UniProtKB-KW"/>
</dbReference>
<comment type="cofactor">
    <cofactor evidence="4">
        <name>heme</name>
        <dbReference type="ChEBI" id="CHEBI:30413"/>
    </cofactor>
</comment>
<comment type="caution">
    <text evidence="7">The sequence shown here is derived from an EMBL/GenBank/DDBJ whole genome shotgun (WGS) entry which is preliminary data.</text>
</comment>
<evidence type="ECO:0000256" key="3">
    <source>
        <dbReference type="ARBA" id="ARBA00023004"/>
    </source>
</evidence>
<dbReference type="PANTHER" id="PTHR47955">
    <property type="entry name" value="CYTOCHROME P450 FAMILY 71 PROTEIN"/>
    <property type="match status" value="1"/>
</dbReference>
<evidence type="ECO:0000313" key="7">
    <source>
        <dbReference type="EMBL" id="KAK9108266.1"/>
    </source>
</evidence>
<dbReference type="PRINTS" id="PR00463">
    <property type="entry name" value="EP450I"/>
</dbReference>
<feature type="binding site" description="axial binding residue" evidence="4">
    <location>
        <position position="560"/>
    </location>
    <ligand>
        <name>heme</name>
        <dbReference type="ChEBI" id="CHEBI:30413"/>
    </ligand>
    <ligandPart>
        <name>Fe</name>
        <dbReference type="ChEBI" id="CHEBI:18248"/>
    </ligandPart>
</feature>
<organism evidence="7 8">
    <name type="scientific">Stephania yunnanensis</name>
    <dbReference type="NCBI Taxonomy" id="152371"/>
    <lineage>
        <taxon>Eukaryota</taxon>
        <taxon>Viridiplantae</taxon>
        <taxon>Streptophyta</taxon>
        <taxon>Embryophyta</taxon>
        <taxon>Tracheophyta</taxon>
        <taxon>Spermatophyta</taxon>
        <taxon>Magnoliopsida</taxon>
        <taxon>Ranunculales</taxon>
        <taxon>Menispermaceae</taxon>
        <taxon>Menispermoideae</taxon>
        <taxon>Cissampelideae</taxon>
        <taxon>Stephania</taxon>
    </lineage>
</organism>
<keyword evidence="3 4" id="KW-0408">Iron</keyword>
<evidence type="ECO:0000256" key="4">
    <source>
        <dbReference type="PIRSR" id="PIRSR602401-1"/>
    </source>
</evidence>
<dbReference type="InterPro" id="IPR001128">
    <property type="entry name" value="Cyt_P450"/>
</dbReference>
<dbReference type="EMBL" id="JBBNAF010000010">
    <property type="protein sequence ID" value="KAK9108266.1"/>
    <property type="molecule type" value="Genomic_DNA"/>
</dbReference>
<dbReference type="PRINTS" id="PR00385">
    <property type="entry name" value="P450"/>
</dbReference>
<evidence type="ECO:0008006" key="9">
    <source>
        <dbReference type="Google" id="ProtNLM"/>
    </source>
</evidence>
<dbReference type="SUPFAM" id="SSF48264">
    <property type="entry name" value="Cytochrome P450"/>
    <property type="match status" value="1"/>
</dbReference>
<dbReference type="GO" id="GO:0016705">
    <property type="term" value="F:oxidoreductase activity, acting on paired donors, with incorporation or reduction of molecular oxygen"/>
    <property type="evidence" value="ECO:0007669"/>
    <property type="project" value="InterPro"/>
</dbReference>
<dbReference type="Proteomes" id="UP001420932">
    <property type="component" value="Unassembled WGS sequence"/>
</dbReference>
<dbReference type="InterPro" id="IPR017972">
    <property type="entry name" value="Cyt_P450_CS"/>
</dbReference>
<dbReference type="PANTHER" id="PTHR47955:SF15">
    <property type="entry name" value="CYTOCHROME P450 71A2-LIKE"/>
    <property type="match status" value="1"/>
</dbReference>
<keyword evidence="5" id="KW-0560">Oxidoreductase</keyword>
<accession>A0AAP0NKJ4</accession>
<gene>
    <name evidence="7" type="ORF">Syun_024277</name>
</gene>
<evidence type="ECO:0000256" key="1">
    <source>
        <dbReference type="ARBA" id="ARBA00010617"/>
    </source>
</evidence>
<evidence type="ECO:0000256" key="2">
    <source>
        <dbReference type="ARBA" id="ARBA00022723"/>
    </source>
</evidence>
<protein>
    <recommendedName>
        <fullName evidence="9">Cytochrome P450</fullName>
    </recommendedName>
</protein>
<dbReference type="FunFam" id="1.10.630.10:FF:000011">
    <property type="entry name" value="Cytochrome P450 83B1"/>
    <property type="match status" value="1"/>
</dbReference>